<dbReference type="PANTHER" id="PTHR43409">
    <property type="entry name" value="ANAEROBIC MAGNESIUM-PROTOPORPHYRIN IX MONOMETHYL ESTER CYCLASE-RELATED"/>
    <property type="match status" value="1"/>
</dbReference>
<dbReference type="Gene3D" id="3.40.50.280">
    <property type="entry name" value="Cobalamin-binding domain"/>
    <property type="match status" value="1"/>
</dbReference>
<dbReference type="CDD" id="cd02068">
    <property type="entry name" value="radical_SAM_B12_BD"/>
    <property type="match status" value="1"/>
</dbReference>
<dbReference type="SFLD" id="SFLDS00029">
    <property type="entry name" value="Radical_SAM"/>
    <property type="match status" value="1"/>
</dbReference>
<evidence type="ECO:0000256" key="4">
    <source>
        <dbReference type="ARBA" id="ARBA00023004"/>
    </source>
</evidence>
<evidence type="ECO:0000256" key="2">
    <source>
        <dbReference type="ARBA" id="ARBA00022691"/>
    </source>
</evidence>
<dbReference type="GO" id="GO:0003824">
    <property type="term" value="F:catalytic activity"/>
    <property type="evidence" value="ECO:0007669"/>
    <property type="project" value="InterPro"/>
</dbReference>
<comment type="cofactor">
    <cofactor evidence="1">
        <name>[4Fe-4S] cluster</name>
        <dbReference type="ChEBI" id="CHEBI:49883"/>
    </cofactor>
</comment>
<dbReference type="InterPro" id="IPR006158">
    <property type="entry name" value="Cobalamin-bd"/>
</dbReference>
<dbReference type="InterPro" id="IPR023404">
    <property type="entry name" value="rSAM_horseshoe"/>
</dbReference>
<dbReference type="PROSITE" id="PS51332">
    <property type="entry name" value="B12_BINDING"/>
    <property type="match status" value="1"/>
</dbReference>
<proteinExistence type="predicted"/>
<reference evidence="8" key="1">
    <citation type="submission" date="2018-06" db="EMBL/GenBank/DDBJ databases">
        <authorList>
            <person name="Zhirakovskaya E."/>
        </authorList>
    </citation>
    <scope>NUCLEOTIDE SEQUENCE</scope>
</reference>
<dbReference type="AlphaFoldDB" id="A0A3B0W2G6"/>
<evidence type="ECO:0000313" key="8">
    <source>
        <dbReference type="EMBL" id="VAW38776.1"/>
    </source>
</evidence>
<dbReference type="CDD" id="cd01335">
    <property type="entry name" value="Radical_SAM"/>
    <property type="match status" value="1"/>
</dbReference>
<dbReference type="EMBL" id="UOEZ01000078">
    <property type="protein sequence ID" value="VAW38776.1"/>
    <property type="molecule type" value="Genomic_DNA"/>
</dbReference>
<dbReference type="InterPro" id="IPR036724">
    <property type="entry name" value="Cobalamin-bd_sf"/>
</dbReference>
<dbReference type="Pfam" id="PF02310">
    <property type="entry name" value="B12-binding"/>
    <property type="match status" value="1"/>
</dbReference>
<evidence type="ECO:0000259" key="6">
    <source>
        <dbReference type="PROSITE" id="PS51332"/>
    </source>
</evidence>
<dbReference type="InterPro" id="IPR034466">
    <property type="entry name" value="Methyltransferase_Class_B"/>
</dbReference>
<gene>
    <name evidence="8" type="ORF">MNBD_DELTA02-616</name>
</gene>
<dbReference type="InterPro" id="IPR058240">
    <property type="entry name" value="rSAM_sf"/>
</dbReference>
<keyword evidence="5" id="KW-0411">Iron-sulfur</keyword>
<dbReference type="SFLD" id="SFLDG01082">
    <property type="entry name" value="B12-binding_domain_containing"/>
    <property type="match status" value="1"/>
</dbReference>
<sequence length="491" mass="55852">MKITLILIEIRSDIPGFTGNYYEGVGAVSAALKGAGNEVSFLHLTRPIGKAEFSARLRQDSPDMVAFSAMTNGFHYAKEMAGWVKEFSGDVTVLCGGIHATLDPEDVISVGAIDYVCRGEGEEPMVELCDALDKGKSPNYIANIWLRDDERVIRNKVRSTYQDLDRFPHPDRDIFDFDNLLTTKESFATFLGGRGCPFACAYCANHGMKDLYPNKGQYIRFKTVDRLMDEIEVVLKRYPYIKYVAFSDDILPLKIDWLREFAEKYKTRIGRPFKCNINPMLVKDETISLLHAAGCTMVEIGVESGNEKIRREVLNRKITNEGMLKATRLIRSFGMKIATYNMVGVPGESIREIRDTIKLNGLIGPEKMYAFIFYPYPGTRLHAFCKKEGLLTESRFDTYAEGTILKSKTLTEKEVVFGHRFFRSFAKLYKKANKLPAPFSRISVKALDMFIVARLPYGLLITTHSVLYKTASFMYLKFGRHIYNRQKAYYG</sequence>
<protein>
    <submittedName>
        <fullName evidence="8">Uncharacterized protein</fullName>
    </submittedName>
</protein>
<dbReference type="GO" id="GO:0051539">
    <property type="term" value="F:4 iron, 4 sulfur cluster binding"/>
    <property type="evidence" value="ECO:0007669"/>
    <property type="project" value="UniProtKB-KW"/>
</dbReference>
<keyword evidence="4" id="KW-0408">Iron</keyword>
<evidence type="ECO:0000256" key="3">
    <source>
        <dbReference type="ARBA" id="ARBA00022723"/>
    </source>
</evidence>
<dbReference type="PROSITE" id="PS51918">
    <property type="entry name" value="RADICAL_SAM"/>
    <property type="match status" value="1"/>
</dbReference>
<evidence type="ECO:0000256" key="1">
    <source>
        <dbReference type="ARBA" id="ARBA00001966"/>
    </source>
</evidence>
<dbReference type="SMART" id="SM00729">
    <property type="entry name" value="Elp3"/>
    <property type="match status" value="1"/>
</dbReference>
<keyword evidence="3" id="KW-0479">Metal-binding</keyword>
<dbReference type="GO" id="GO:0031419">
    <property type="term" value="F:cobalamin binding"/>
    <property type="evidence" value="ECO:0007669"/>
    <property type="project" value="InterPro"/>
</dbReference>
<organism evidence="8">
    <name type="scientific">hydrothermal vent metagenome</name>
    <dbReference type="NCBI Taxonomy" id="652676"/>
    <lineage>
        <taxon>unclassified sequences</taxon>
        <taxon>metagenomes</taxon>
        <taxon>ecological metagenomes</taxon>
    </lineage>
</organism>
<dbReference type="SFLD" id="SFLDG01123">
    <property type="entry name" value="methyltransferase_(Class_B)"/>
    <property type="match status" value="1"/>
</dbReference>
<dbReference type="Pfam" id="PF04055">
    <property type="entry name" value="Radical_SAM"/>
    <property type="match status" value="1"/>
</dbReference>
<keyword evidence="2" id="KW-0949">S-adenosyl-L-methionine</keyword>
<name>A0A3B0W2G6_9ZZZZ</name>
<dbReference type="InterPro" id="IPR007197">
    <property type="entry name" value="rSAM"/>
</dbReference>
<dbReference type="InterPro" id="IPR006638">
    <property type="entry name" value="Elp3/MiaA/NifB-like_rSAM"/>
</dbReference>
<accession>A0A3B0W2G6</accession>
<dbReference type="SUPFAM" id="SSF52242">
    <property type="entry name" value="Cobalamin (vitamin B12)-binding domain"/>
    <property type="match status" value="1"/>
</dbReference>
<dbReference type="GO" id="GO:0046872">
    <property type="term" value="F:metal ion binding"/>
    <property type="evidence" value="ECO:0007669"/>
    <property type="project" value="UniProtKB-KW"/>
</dbReference>
<feature type="domain" description="B12-binding" evidence="6">
    <location>
        <begin position="2"/>
        <end position="139"/>
    </location>
</feature>
<dbReference type="InterPro" id="IPR051198">
    <property type="entry name" value="BchE-like"/>
</dbReference>
<dbReference type="SUPFAM" id="SSF102114">
    <property type="entry name" value="Radical SAM enzymes"/>
    <property type="match status" value="1"/>
</dbReference>
<feature type="domain" description="Radical SAM core" evidence="7">
    <location>
        <begin position="182"/>
        <end position="420"/>
    </location>
</feature>
<evidence type="ECO:0000259" key="7">
    <source>
        <dbReference type="PROSITE" id="PS51918"/>
    </source>
</evidence>
<evidence type="ECO:0000256" key="5">
    <source>
        <dbReference type="ARBA" id="ARBA00023014"/>
    </source>
</evidence>
<dbReference type="Gene3D" id="3.80.30.20">
    <property type="entry name" value="tm_1862 like domain"/>
    <property type="match status" value="1"/>
</dbReference>